<reference evidence="3" key="1">
    <citation type="submission" date="2013-05" db="EMBL/GenBank/DDBJ databases">
        <title>The Genome sequence of Mucor circinelloides f. circinelloides 1006PhL.</title>
        <authorList>
            <consortium name="The Broad Institute Genomics Platform"/>
            <person name="Cuomo C."/>
            <person name="Earl A."/>
            <person name="Findley K."/>
            <person name="Lee S.C."/>
            <person name="Walker B."/>
            <person name="Young S."/>
            <person name="Zeng Q."/>
            <person name="Gargeya S."/>
            <person name="Fitzgerald M."/>
            <person name="Haas B."/>
            <person name="Abouelleil A."/>
            <person name="Allen A.W."/>
            <person name="Alvarado L."/>
            <person name="Arachchi H.M."/>
            <person name="Berlin A.M."/>
            <person name="Chapman S.B."/>
            <person name="Gainer-Dewar J."/>
            <person name="Goldberg J."/>
            <person name="Griggs A."/>
            <person name="Gujja S."/>
            <person name="Hansen M."/>
            <person name="Howarth C."/>
            <person name="Imamovic A."/>
            <person name="Ireland A."/>
            <person name="Larimer J."/>
            <person name="McCowan C."/>
            <person name="Murphy C."/>
            <person name="Pearson M."/>
            <person name="Poon T.W."/>
            <person name="Priest M."/>
            <person name="Roberts A."/>
            <person name="Saif S."/>
            <person name="Shea T."/>
            <person name="Sisk P."/>
            <person name="Sykes S."/>
            <person name="Wortman J."/>
            <person name="Nusbaum C."/>
            <person name="Birren B."/>
        </authorList>
    </citation>
    <scope>NUCLEOTIDE SEQUENCE [LARGE SCALE GENOMIC DNA]</scope>
    <source>
        <strain evidence="3">1006PhL</strain>
    </source>
</reference>
<gene>
    <name evidence="2" type="ORF">HMPREF1544_03209</name>
</gene>
<sequence length="98" mass="11127">MQKEKKKKAKADAEASLQSTQNNNSKMNSKMQSSILSTPDAMMIADTFRQIMSTSDIDKHRNQVGEDLLKRQLESEGTSVSEVERRTSSTKQKKKDYL</sequence>
<dbReference type="AlphaFoldDB" id="S2KCF5"/>
<feature type="compositionally biased region" description="Basic and acidic residues" evidence="1">
    <location>
        <begin position="58"/>
        <end position="74"/>
    </location>
</feature>
<organism evidence="2 3">
    <name type="scientific">Mucor circinelloides f. circinelloides (strain 1006PhL)</name>
    <name type="common">Mucormycosis agent</name>
    <name type="synonym">Calyptromyces circinelloides</name>
    <dbReference type="NCBI Taxonomy" id="1220926"/>
    <lineage>
        <taxon>Eukaryota</taxon>
        <taxon>Fungi</taxon>
        <taxon>Fungi incertae sedis</taxon>
        <taxon>Mucoromycota</taxon>
        <taxon>Mucoromycotina</taxon>
        <taxon>Mucoromycetes</taxon>
        <taxon>Mucorales</taxon>
        <taxon>Mucorineae</taxon>
        <taxon>Mucoraceae</taxon>
        <taxon>Mucor</taxon>
    </lineage>
</organism>
<dbReference type="STRING" id="1220926.S2KCF5"/>
<evidence type="ECO:0000256" key="1">
    <source>
        <dbReference type="SAM" id="MobiDB-lite"/>
    </source>
</evidence>
<evidence type="ECO:0000313" key="3">
    <source>
        <dbReference type="Proteomes" id="UP000014254"/>
    </source>
</evidence>
<feature type="non-terminal residue" evidence="2">
    <location>
        <position position="98"/>
    </location>
</feature>
<feature type="region of interest" description="Disordered" evidence="1">
    <location>
        <begin position="58"/>
        <end position="98"/>
    </location>
</feature>
<name>S2KCF5_MUCC1</name>
<feature type="region of interest" description="Disordered" evidence="1">
    <location>
        <begin position="1"/>
        <end position="35"/>
    </location>
</feature>
<keyword evidence="3" id="KW-1185">Reference proteome</keyword>
<feature type="compositionally biased region" description="Low complexity" evidence="1">
    <location>
        <begin position="21"/>
        <end position="34"/>
    </location>
</feature>
<evidence type="ECO:0000313" key="2">
    <source>
        <dbReference type="EMBL" id="EPB89960.1"/>
    </source>
</evidence>
<proteinExistence type="predicted"/>
<accession>S2KCF5</accession>
<dbReference type="Proteomes" id="UP000014254">
    <property type="component" value="Unassembled WGS sequence"/>
</dbReference>
<dbReference type="EMBL" id="KE123927">
    <property type="protein sequence ID" value="EPB89960.1"/>
    <property type="molecule type" value="Genomic_DNA"/>
</dbReference>
<protein>
    <submittedName>
        <fullName evidence="2">Uncharacterized protein</fullName>
    </submittedName>
</protein>
<dbReference type="InParanoid" id="S2KCF5"/>
<dbReference type="OrthoDB" id="2283084at2759"/>
<dbReference type="VEuPathDB" id="FungiDB:HMPREF1544_03209"/>